<proteinExistence type="predicted"/>
<reference evidence="1" key="1">
    <citation type="submission" date="2021-05" db="EMBL/GenBank/DDBJ databases">
        <authorList>
            <person name="Alioto T."/>
            <person name="Alioto T."/>
            <person name="Gomez Garrido J."/>
        </authorList>
    </citation>
    <scope>NUCLEOTIDE SEQUENCE</scope>
</reference>
<organism evidence="1">
    <name type="scientific">Cacopsylla melanoneura</name>
    <dbReference type="NCBI Taxonomy" id="428564"/>
    <lineage>
        <taxon>Eukaryota</taxon>
        <taxon>Metazoa</taxon>
        <taxon>Ecdysozoa</taxon>
        <taxon>Arthropoda</taxon>
        <taxon>Hexapoda</taxon>
        <taxon>Insecta</taxon>
        <taxon>Pterygota</taxon>
        <taxon>Neoptera</taxon>
        <taxon>Paraneoptera</taxon>
        <taxon>Hemiptera</taxon>
        <taxon>Sternorrhyncha</taxon>
        <taxon>Psylloidea</taxon>
        <taxon>Psyllidae</taxon>
        <taxon>Psyllinae</taxon>
        <taxon>Cacopsylla</taxon>
    </lineage>
</organism>
<dbReference type="EMBL" id="HBUF01297130">
    <property type="protein sequence ID" value="CAG6690379.1"/>
    <property type="molecule type" value="Transcribed_RNA"/>
</dbReference>
<evidence type="ECO:0000313" key="1">
    <source>
        <dbReference type="EMBL" id="CAG6690379.1"/>
    </source>
</evidence>
<name>A0A8D8XCW2_9HEMI</name>
<accession>A0A8D8XCW2</accession>
<protein>
    <submittedName>
        <fullName evidence="1">Uncharacterized protein</fullName>
    </submittedName>
</protein>
<sequence>MYTLSKTYIYLPTYKNGKKRRKKWMDEIVGKNILGEKKGIFRTKIWENGVFLLFPEHYNISKLFAYFFPHTCLVIFSSHMFRFRVERPEWFFMDFTMILLSLSCKS</sequence>
<dbReference type="AlphaFoldDB" id="A0A8D8XCW2"/>